<feature type="region of interest" description="Disordered" evidence="1">
    <location>
        <begin position="112"/>
        <end position="149"/>
    </location>
</feature>
<feature type="region of interest" description="Disordered" evidence="1">
    <location>
        <begin position="1"/>
        <end position="96"/>
    </location>
</feature>
<accession>A0A5C3L4C4</accession>
<dbReference type="Proteomes" id="UP000307440">
    <property type="component" value="Unassembled WGS sequence"/>
</dbReference>
<evidence type="ECO:0000256" key="1">
    <source>
        <dbReference type="SAM" id="MobiDB-lite"/>
    </source>
</evidence>
<proteinExistence type="predicted"/>
<sequence>MTSAPCSPELSAHAQTPEPAFVSITGPLPHHIRSLSDPIGRGVNRGTPKQDILSDYGLDLQKESSNNQSNSNTSLPDPVPSSSRSSSSGHVLSLSRHKRLAQPMRQFYSQLPGAPALGRQETSRPRSCSALSAARFNSPSPPPPASAGVQAIPLNVGESLTIDRTLSSSSTSPVDSSHDTQLQLFSPPVADSESGSNALWLRNSFTSLANDRGVVVIEEHETCYELGRGVLHVVEMLHRLSQIRERRDHLDSALDQTLNQAIEESVDLDSSYIEEAAMSAAIHHAQRVVSSTSGSGVQENPRLRAQTQRLGQAFAINPTIILNAAPTTYTTPISV</sequence>
<dbReference type="EMBL" id="ML210163">
    <property type="protein sequence ID" value="TFK27538.1"/>
    <property type="molecule type" value="Genomic_DNA"/>
</dbReference>
<feature type="compositionally biased region" description="Low complexity" evidence="1">
    <location>
        <begin position="64"/>
        <end position="94"/>
    </location>
</feature>
<gene>
    <name evidence="2" type="ORF">FA15DRAFT_701747</name>
</gene>
<organism evidence="2 3">
    <name type="scientific">Coprinopsis marcescibilis</name>
    <name type="common">Agaric fungus</name>
    <name type="synonym">Psathyrella marcescibilis</name>
    <dbReference type="NCBI Taxonomy" id="230819"/>
    <lineage>
        <taxon>Eukaryota</taxon>
        <taxon>Fungi</taxon>
        <taxon>Dikarya</taxon>
        <taxon>Basidiomycota</taxon>
        <taxon>Agaricomycotina</taxon>
        <taxon>Agaricomycetes</taxon>
        <taxon>Agaricomycetidae</taxon>
        <taxon>Agaricales</taxon>
        <taxon>Agaricineae</taxon>
        <taxon>Psathyrellaceae</taxon>
        <taxon>Coprinopsis</taxon>
    </lineage>
</organism>
<name>A0A5C3L4C4_COPMA</name>
<evidence type="ECO:0000313" key="2">
    <source>
        <dbReference type="EMBL" id="TFK27538.1"/>
    </source>
</evidence>
<protein>
    <submittedName>
        <fullName evidence="2">Uncharacterized protein</fullName>
    </submittedName>
</protein>
<reference evidence="2 3" key="1">
    <citation type="journal article" date="2019" name="Nat. Ecol. Evol.">
        <title>Megaphylogeny resolves global patterns of mushroom evolution.</title>
        <authorList>
            <person name="Varga T."/>
            <person name="Krizsan K."/>
            <person name="Foldi C."/>
            <person name="Dima B."/>
            <person name="Sanchez-Garcia M."/>
            <person name="Sanchez-Ramirez S."/>
            <person name="Szollosi G.J."/>
            <person name="Szarkandi J.G."/>
            <person name="Papp V."/>
            <person name="Albert L."/>
            <person name="Andreopoulos W."/>
            <person name="Angelini C."/>
            <person name="Antonin V."/>
            <person name="Barry K.W."/>
            <person name="Bougher N.L."/>
            <person name="Buchanan P."/>
            <person name="Buyck B."/>
            <person name="Bense V."/>
            <person name="Catcheside P."/>
            <person name="Chovatia M."/>
            <person name="Cooper J."/>
            <person name="Damon W."/>
            <person name="Desjardin D."/>
            <person name="Finy P."/>
            <person name="Geml J."/>
            <person name="Haridas S."/>
            <person name="Hughes K."/>
            <person name="Justo A."/>
            <person name="Karasinski D."/>
            <person name="Kautmanova I."/>
            <person name="Kiss B."/>
            <person name="Kocsube S."/>
            <person name="Kotiranta H."/>
            <person name="LaButti K.M."/>
            <person name="Lechner B.E."/>
            <person name="Liimatainen K."/>
            <person name="Lipzen A."/>
            <person name="Lukacs Z."/>
            <person name="Mihaltcheva S."/>
            <person name="Morgado L.N."/>
            <person name="Niskanen T."/>
            <person name="Noordeloos M.E."/>
            <person name="Ohm R.A."/>
            <person name="Ortiz-Santana B."/>
            <person name="Ovrebo C."/>
            <person name="Racz N."/>
            <person name="Riley R."/>
            <person name="Savchenko A."/>
            <person name="Shiryaev A."/>
            <person name="Soop K."/>
            <person name="Spirin V."/>
            <person name="Szebenyi C."/>
            <person name="Tomsovsky M."/>
            <person name="Tulloss R.E."/>
            <person name="Uehling J."/>
            <person name="Grigoriev I.V."/>
            <person name="Vagvolgyi C."/>
            <person name="Papp T."/>
            <person name="Martin F.M."/>
            <person name="Miettinen O."/>
            <person name="Hibbett D.S."/>
            <person name="Nagy L.G."/>
        </authorList>
    </citation>
    <scope>NUCLEOTIDE SEQUENCE [LARGE SCALE GENOMIC DNA]</scope>
    <source>
        <strain evidence="2 3">CBS 121175</strain>
    </source>
</reference>
<evidence type="ECO:0000313" key="3">
    <source>
        <dbReference type="Proteomes" id="UP000307440"/>
    </source>
</evidence>
<dbReference type="AlphaFoldDB" id="A0A5C3L4C4"/>
<keyword evidence="3" id="KW-1185">Reference proteome</keyword>